<evidence type="ECO:0000259" key="9">
    <source>
        <dbReference type="PROSITE" id="PS50157"/>
    </source>
</evidence>
<dbReference type="Proteomes" id="UP000261380">
    <property type="component" value="Unplaced"/>
</dbReference>
<keyword evidence="5" id="KW-0862">Zinc</keyword>
<dbReference type="Pfam" id="PF00096">
    <property type="entry name" value="zf-C2H2"/>
    <property type="match status" value="2"/>
</dbReference>
<proteinExistence type="predicted"/>
<dbReference type="InterPro" id="IPR050331">
    <property type="entry name" value="Zinc_finger"/>
</dbReference>
<sequence>MKQAFVSSITVTLNSGDEGKWIRNFGGGSSHCGPSRGLVSLVRPEHVLDSKSCRLCGVSFIRDCDLIRHVDESHAGQKAFKCFECHKEFARKDSLTLHLRVHTGEKPHRCPFCGKFFTQTSNLRVHMRKHTGEKPYYCSSCGKMVAHSYHLKTCSRRSSVTMDSGRHFSCLLAVFFPPGWFRHVGDAAAQAAGQRAANGEDNNGVPGGGGPLQERNHPAEAADRAAGRLTAPSVFVQRRLVATPLLLSNCDVCDAASGKCICRFLFLLHKNFVDIR</sequence>
<dbReference type="SMART" id="SM00355">
    <property type="entry name" value="ZnF_C2H2"/>
    <property type="match status" value="3"/>
</dbReference>
<keyword evidence="6" id="KW-0539">Nucleus</keyword>
<dbReference type="FunFam" id="3.30.160.60:FF:000446">
    <property type="entry name" value="Zinc finger protein"/>
    <property type="match status" value="1"/>
</dbReference>
<feature type="region of interest" description="Disordered" evidence="8">
    <location>
        <begin position="192"/>
        <end position="223"/>
    </location>
</feature>
<dbReference type="GO" id="GO:0008270">
    <property type="term" value="F:zinc ion binding"/>
    <property type="evidence" value="ECO:0007669"/>
    <property type="project" value="UniProtKB-KW"/>
</dbReference>
<evidence type="ECO:0000256" key="1">
    <source>
        <dbReference type="ARBA" id="ARBA00004123"/>
    </source>
</evidence>
<dbReference type="InterPro" id="IPR036236">
    <property type="entry name" value="Znf_C2H2_sf"/>
</dbReference>
<evidence type="ECO:0000256" key="5">
    <source>
        <dbReference type="ARBA" id="ARBA00022833"/>
    </source>
</evidence>
<dbReference type="FunFam" id="3.30.160.60:FF:002343">
    <property type="entry name" value="Zinc finger protein 33A"/>
    <property type="match status" value="2"/>
</dbReference>
<dbReference type="SUPFAM" id="SSF57667">
    <property type="entry name" value="beta-beta-alpha zinc fingers"/>
    <property type="match status" value="2"/>
</dbReference>
<dbReference type="GO" id="GO:0005634">
    <property type="term" value="C:nucleus"/>
    <property type="evidence" value="ECO:0007669"/>
    <property type="project" value="UniProtKB-SubCell"/>
</dbReference>
<dbReference type="GeneTree" id="ENSGT01150000286939"/>
<feature type="domain" description="C2H2-type" evidence="9">
    <location>
        <begin position="108"/>
        <end position="135"/>
    </location>
</feature>
<keyword evidence="4 7" id="KW-0863">Zinc-finger</keyword>
<organism evidence="10 11">
    <name type="scientific">Xiphophorus couchianus</name>
    <name type="common">Monterrey platyfish</name>
    <dbReference type="NCBI Taxonomy" id="32473"/>
    <lineage>
        <taxon>Eukaryota</taxon>
        <taxon>Metazoa</taxon>
        <taxon>Chordata</taxon>
        <taxon>Craniata</taxon>
        <taxon>Vertebrata</taxon>
        <taxon>Euteleostomi</taxon>
        <taxon>Actinopterygii</taxon>
        <taxon>Neopterygii</taxon>
        <taxon>Teleostei</taxon>
        <taxon>Neoteleostei</taxon>
        <taxon>Acanthomorphata</taxon>
        <taxon>Ovalentaria</taxon>
        <taxon>Atherinomorphae</taxon>
        <taxon>Cyprinodontiformes</taxon>
        <taxon>Poeciliidae</taxon>
        <taxon>Poeciliinae</taxon>
        <taxon>Xiphophorus</taxon>
    </lineage>
</organism>
<keyword evidence="2" id="KW-0479">Metal-binding</keyword>
<keyword evidence="11" id="KW-1185">Reference proteome</keyword>
<feature type="compositionally biased region" description="Low complexity" evidence="8">
    <location>
        <begin position="192"/>
        <end position="204"/>
    </location>
</feature>
<evidence type="ECO:0000256" key="8">
    <source>
        <dbReference type="SAM" id="MobiDB-lite"/>
    </source>
</evidence>
<evidence type="ECO:0000313" key="10">
    <source>
        <dbReference type="Ensembl" id="ENSXCOP00000018951.1"/>
    </source>
</evidence>
<dbReference type="GO" id="GO:0010468">
    <property type="term" value="P:regulation of gene expression"/>
    <property type="evidence" value="ECO:0007669"/>
    <property type="project" value="TreeGrafter"/>
</dbReference>
<dbReference type="PANTHER" id="PTHR16515">
    <property type="entry name" value="PR DOMAIN ZINC FINGER PROTEIN"/>
    <property type="match status" value="1"/>
</dbReference>
<evidence type="ECO:0000313" key="11">
    <source>
        <dbReference type="Proteomes" id="UP000261380"/>
    </source>
</evidence>
<protein>
    <recommendedName>
        <fullName evidence="9">C2H2-type domain-containing protein</fullName>
    </recommendedName>
</protein>
<evidence type="ECO:0000256" key="3">
    <source>
        <dbReference type="ARBA" id="ARBA00022737"/>
    </source>
</evidence>
<dbReference type="PROSITE" id="PS50157">
    <property type="entry name" value="ZINC_FINGER_C2H2_2"/>
    <property type="match status" value="3"/>
</dbReference>
<dbReference type="AlphaFoldDB" id="A0A3B5MCF4"/>
<evidence type="ECO:0000256" key="6">
    <source>
        <dbReference type="ARBA" id="ARBA00023242"/>
    </source>
</evidence>
<reference evidence="10" key="1">
    <citation type="submission" date="2025-08" db="UniProtKB">
        <authorList>
            <consortium name="Ensembl"/>
        </authorList>
    </citation>
    <scope>IDENTIFICATION</scope>
</reference>
<comment type="subcellular location">
    <subcellularLocation>
        <location evidence="1">Nucleus</location>
    </subcellularLocation>
</comment>
<accession>A0A3B5MCF4</accession>
<dbReference type="InterPro" id="IPR013087">
    <property type="entry name" value="Znf_C2H2_type"/>
</dbReference>
<dbReference type="PANTHER" id="PTHR16515:SF49">
    <property type="entry name" value="GASTRULA ZINC FINGER PROTEIN XLCGF49.1-LIKE-RELATED"/>
    <property type="match status" value="1"/>
</dbReference>
<name>A0A3B5MCF4_9TELE</name>
<evidence type="ECO:0000256" key="7">
    <source>
        <dbReference type="PROSITE-ProRule" id="PRU00042"/>
    </source>
</evidence>
<reference evidence="10" key="2">
    <citation type="submission" date="2025-09" db="UniProtKB">
        <authorList>
            <consortium name="Ensembl"/>
        </authorList>
    </citation>
    <scope>IDENTIFICATION</scope>
</reference>
<dbReference type="Ensembl" id="ENSXCOT00000019188.1">
    <property type="protein sequence ID" value="ENSXCOP00000018951.1"/>
    <property type="gene ID" value="ENSXCOG00000014253.1"/>
</dbReference>
<dbReference type="Gene3D" id="3.30.160.60">
    <property type="entry name" value="Classic Zinc Finger"/>
    <property type="match status" value="3"/>
</dbReference>
<feature type="domain" description="C2H2-type" evidence="9">
    <location>
        <begin position="51"/>
        <end position="79"/>
    </location>
</feature>
<keyword evidence="3" id="KW-0677">Repeat</keyword>
<dbReference type="PROSITE" id="PS00028">
    <property type="entry name" value="ZINC_FINGER_C2H2_1"/>
    <property type="match status" value="3"/>
</dbReference>
<feature type="domain" description="C2H2-type" evidence="9">
    <location>
        <begin position="80"/>
        <end position="107"/>
    </location>
</feature>
<feature type="compositionally biased region" description="Basic and acidic residues" evidence="8">
    <location>
        <begin position="214"/>
        <end position="223"/>
    </location>
</feature>
<evidence type="ECO:0000256" key="4">
    <source>
        <dbReference type="ARBA" id="ARBA00022771"/>
    </source>
</evidence>
<evidence type="ECO:0000256" key="2">
    <source>
        <dbReference type="ARBA" id="ARBA00022723"/>
    </source>
</evidence>